<keyword evidence="4" id="KW-1185">Reference proteome</keyword>
<dbReference type="InterPro" id="IPR005036">
    <property type="entry name" value="CBM21_dom"/>
</dbReference>
<dbReference type="PANTHER" id="PTHR12307:SF15">
    <property type="entry name" value="PROTEIN PHOSPHATASE 1 REGULATORY SUBUNIT 3C"/>
    <property type="match status" value="1"/>
</dbReference>
<dbReference type="Gene3D" id="2.60.40.2440">
    <property type="entry name" value="Carbohydrate binding type-21 domain"/>
    <property type="match status" value="1"/>
</dbReference>
<dbReference type="GO" id="GO:2001069">
    <property type="term" value="F:glycogen binding"/>
    <property type="evidence" value="ECO:0007669"/>
    <property type="project" value="TreeGrafter"/>
</dbReference>
<dbReference type="GO" id="GO:0005979">
    <property type="term" value="P:regulation of glycogen biosynthetic process"/>
    <property type="evidence" value="ECO:0007669"/>
    <property type="project" value="TreeGrafter"/>
</dbReference>
<evidence type="ECO:0000256" key="1">
    <source>
        <dbReference type="SAM" id="MobiDB-lite"/>
    </source>
</evidence>
<feature type="compositionally biased region" description="Pro residues" evidence="1">
    <location>
        <begin position="10"/>
        <end position="22"/>
    </location>
</feature>
<protein>
    <recommendedName>
        <fullName evidence="2">CBM21 domain-containing protein</fullName>
    </recommendedName>
</protein>
<reference evidence="3" key="1">
    <citation type="journal article" date="2023" name="Science">
        <title>Genome structures resolve the early diversification of teleost fishes.</title>
        <authorList>
            <person name="Parey E."/>
            <person name="Louis A."/>
            <person name="Montfort J."/>
            <person name="Bouchez O."/>
            <person name="Roques C."/>
            <person name="Iampietro C."/>
            <person name="Lluch J."/>
            <person name="Castinel A."/>
            <person name="Donnadieu C."/>
            <person name="Desvignes T."/>
            <person name="Floi Bucao C."/>
            <person name="Jouanno E."/>
            <person name="Wen M."/>
            <person name="Mejri S."/>
            <person name="Dirks R."/>
            <person name="Jansen H."/>
            <person name="Henkel C."/>
            <person name="Chen W.J."/>
            <person name="Zahm M."/>
            <person name="Cabau C."/>
            <person name="Klopp C."/>
            <person name="Thompson A.W."/>
            <person name="Robinson-Rechavi M."/>
            <person name="Braasch I."/>
            <person name="Lecointre G."/>
            <person name="Bobe J."/>
            <person name="Postlethwait J.H."/>
            <person name="Berthelot C."/>
            <person name="Roest Crollius H."/>
            <person name="Guiguen Y."/>
        </authorList>
    </citation>
    <scope>NUCLEOTIDE SEQUENCE</scope>
    <source>
        <strain evidence="3">WJC10195</strain>
    </source>
</reference>
<dbReference type="GO" id="GO:0008157">
    <property type="term" value="F:protein phosphatase 1 binding"/>
    <property type="evidence" value="ECO:0007669"/>
    <property type="project" value="TreeGrafter"/>
</dbReference>
<dbReference type="AlphaFoldDB" id="A0A9Q1EH74"/>
<gene>
    <name evidence="3" type="ORF">SKAU_G00355210</name>
</gene>
<dbReference type="PROSITE" id="PS51159">
    <property type="entry name" value="CBM21"/>
    <property type="match status" value="1"/>
</dbReference>
<evidence type="ECO:0000313" key="4">
    <source>
        <dbReference type="Proteomes" id="UP001152622"/>
    </source>
</evidence>
<evidence type="ECO:0000259" key="2">
    <source>
        <dbReference type="PROSITE" id="PS51159"/>
    </source>
</evidence>
<proteinExistence type="predicted"/>
<feature type="domain" description="CBM21" evidence="2">
    <location>
        <begin position="139"/>
        <end position="248"/>
    </location>
</feature>
<dbReference type="Proteomes" id="UP001152622">
    <property type="component" value="Chromosome 17"/>
</dbReference>
<dbReference type="Pfam" id="PF03370">
    <property type="entry name" value="CBM_21"/>
    <property type="match status" value="1"/>
</dbReference>
<comment type="caution">
    <text evidence="3">The sequence shown here is derived from an EMBL/GenBank/DDBJ whole genome shotgun (WGS) entry which is preliminary data.</text>
</comment>
<dbReference type="GO" id="GO:0000164">
    <property type="term" value="C:protein phosphatase type 1 complex"/>
    <property type="evidence" value="ECO:0007669"/>
    <property type="project" value="TreeGrafter"/>
</dbReference>
<name>A0A9Q1EH74_SYNKA</name>
<organism evidence="3 4">
    <name type="scientific">Synaphobranchus kaupii</name>
    <name type="common">Kaup's arrowtooth eel</name>
    <dbReference type="NCBI Taxonomy" id="118154"/>
    <lineage>
        <taxon>Eukaryota</taxon>
        <taxon>Metazoa</taxon>
        <taxon>Chordata</taxon>
        <taxon>Craniata</taxon>
        <taxon>Vertebrata</taxon>
        <taxon>Euteleostomi</taxon>
        <taxon>Actinopterygii</taxon>
        <taxon>Neopterygii</taxon>
        <taxon>Teleostei</taxon>
        <taxon>Anguilliformes</taxon>
        <taxon>Synaphobranchidae</taxon>
        <taxon>Synaphobranchus</taxon>
    </lineage>
</organism>
<dbReference type="EMBL" id="JAINUF010000017">
    <property type="protein sequence ID" value="KAJ8338735.1"/>
    <property type="molecule type" value="Genomic_DNA"/>
</dbReference>
<dbReference type="InterPro" id="IPR038175">
    <property type="entry name" value="CBM21_dom_sf"/>
</dbReference>
<dbReference type="PANTHER" id="PTHR12307">
    <property type="entry name" value="PROTEIN PHOSPHATASE 1 REGULATORY SUBUNIT"/>
    <property type="match status" value="1"/>
</dbReference>
<evidence type="ECO:0000313" key="3">
    <source>
        <dbReference type="EMBL" id="KAJ8338735.1"/>
    </source>
</evidence>
<dbReference type="OrthoDB" id="1881at2759"/>
<sequence>MNGTKVMHPISPPGHPVSPPVSPVSPMDLAACISQSPPLRNWLGISSPKMARSFNHLLSPPSSPDSPLSRSPVFFRKKRVMFADARGLALATGWPRLPASGATSQAGGKAPEVRPPTRGRHLRLWLGFPQPGSDFASFRARLKEELVLLESCSVTPESLSGKVRARNLGCEKTVNVRVTFDSWRSHRDVPCFPQQQSPPATDTELFAFDMPLPENLDPRERVEFCVSFRHGKGALLWDKNRGQNYRVHVCAESETPAASLLASHRSHTLPTQRQGLWVNLQRGAGHRLDYSPSSLTFRSSRKAGTDWRAATPPGSPRSTYKSLQEMCRMNALLSASRLDLRQLTRCEQSWV</sequence>
<feature type="region of interest" description="Disordered" evidence="1">
    <location>
        <begin position="301"/>
        <end position="320"/>
    </location>
</feature>
<accession>A0A9Q1EH74</accession>
<dbReference type="InterPro" id="IPR050782">
    <property type="entry name" value="PP1_regulatory_subunit_3"/>
</dbReference>
<feature type="region of interest" description="Disordered" evidence="1">
    <location>
        <begin position="1"/>
        <end position="22"/>
    </location>
</feature>